<keyword evidence="1" id="KW-0472">Membrane</keyword>
<dbReference type="EMBL" id="DWYW01000143">
    <property type="protein sequence ID" value="HJA90382.1"/>
    <property type="molecule type" value="Genomic_DNA"/>
</dbReference>
<feature type="transmembrane region" description="Helical" evidence="1">
    <location>
        <begin position="20"/>
        <end position="50"/>
    </location>
</feature>
<dbReference type="Pfam" id="PF04854">
    <property type="entry name" value="DUF624"/>
    <property type="match status" value="1"/>
</dbReference>
<protein>
    <submittedName>
        <fullName evidence="2">DUF624 domain-containing protein</fullName>
    </submittedName>
</protein>
<evidence type="ECO:0000313" key="2">
    <source>
        <dbReference type="EMBL" id="HJA90382.1"/>
    </source>
</evidence>
<feature type="transmembrane region" description="Helical" evidence="1">
    <location>
        <begin position="177"/>
        <end position="195"/>
    </location>
</feature>
<name>A0A9D2I1M0_9LACT</name>
<reference evidence="2" key="2">
    <citation type="submission" date="2021-04" db="EMBL/GenBank/DDBJ databases">
        <authorList>
            <person name="Gilroy R."/>
        </authorList>
    </citation>
    <scope>NUCLEOTIDE SEQUENCE</scope>
    <source>
        <strain evidence="2">CHK171-505</strain>
    </source>
</reference>
<accession>A0A9D2I1M0</accession>
<dbReference type="AlphaFoldDB" id="A0A9D2I1M0"/>
<organism evidence="2 3">
    <name type="scientific">Candidatus Jeotgalibaca merdavium</name>
    <dbReference type="NCBI Taxonomy" id="2838627"/>
    <lineage>
        <taxon>Bacteria</taxon>
        <taxon>Bacillati</taxon>
        <taxon>Bacillota</taxon>
        <taxon>Bacilli</taxon>
        <taxon>Lactobacillales</taxon>
        <taxon>Carnobacteriaceae</taxon>
        <taxon>Jeotgalibaca</taxon>
    </lineage>
</organism>
<proteinExistence type="predicted"/>
<gene>
    <name evidence="2" type="ORF">H9948_06270</name>
</gene>
<feature type="transmembrane region" description="Helical" evidence="1">
    <location>
        <begin position="103"/>
        <end position="129"/>
    </location>
</feature>
<dbReference type="Proteomes" id="UP000886856">
    <property type="component" value="Unassembled WGS sequence"/>
</dbReference>
<feature type="transmembrane region" description="Helical" evidence="1">
    <location>
        <begin position="71"/>
        <end position="91"/>
    </location>
</feature>
<comment type="caution">
    <text evidence="2">The sequence shown here is derived from an EMBL/GenBank/DDBJ whole genome shotgun (WGS) entry which is preliminary data.</text>
</comment>
<evidence type="ECO:0000256" key="1">
    <source>
        <dbReference type="SAM" id="Phobius"/>
    </source>
</evidence>
<dbReference type="InterPro" id="IPR006938">
    <property type="entry name" value="DUF624"/>
</dbReference>
<reference evidence="2" key="1">
    <citation type="journal article" date="2021" name="PeerJ">
        <title>Extensive microbial diversity within the chicken gut microbiome revealed by metagenomics and culture.</title>
        <authorList>
            <person name="Gilroy R."/>
            <person name="Ravi A."/>
            <person name="Getino M."/>
            <person name="Pursley I."/>
            <person name="Horton D.L."/>
            <person name="Alikhan N.F."/>
            <person name="Baker D."/>
            <person name="Gharbi K."/>
            <person name="Hall N."/>
            <person name="Watson M."/>
            <person name="Adriaenssens E.M."/>
            <person name="Foster-Nyarko E."/>
            <person name="Jarju S."/>
            <person name="Secka A."/>
            <person name="Antonio M."/>
            <person name="Oren A."/>
            <person name="Chaudhuri R.R."/>
            <person name="La Ragione R."/>
            <person name="Hildebrand F."/>
            <person name="Pallen M.J."/>
        </authorList>
    </citation>
    <scope>NUCLEOTIDE SEQUENCE</scope>
    <source>
        <strain evidence="2">CHK171-505</strain>
    </source>
</reference>
<keyword evidence="1" id="KW-0812">Transmembrane</keyword>
<sequence length="214" mass="24705">MKNFFKYEGSFYRFMNKMGNMIVISLLFVVTSLPLITLIPSLSALYYATVKTVRAENGYPLKEYMKAFKRDLKNGVVLSLSFIIIGLVLYVDLRYVSQSQSLFGAISFGVLSLLAFIWLSLLIYMPIVWSRFSLRKFELFKRALLMVFRHLPVTLILLLSLLVVGVAVYLIPMPLLFIFPSLWVFGVSFLFEGVLRKYMPVDALGDLEKWYINM</sequence>
<evidence type="ECO:0000313" key="3">
    <source>
        <dbReference type="Proteomes" id="UP000886856"/>
    </source>
</evidence>
<feature type="transmembrane region" description="Helical" evidence="1">
    <location>
        <begin position="150"/>
        <end position="171"/>
    </location>
</feature>
<keyword evidence="1" id="KW-1133">Transmembrane helix</keyword>